<dbReference type="EMBL" id="JAUSRF010000009">
    <property type="protein sequence ID" value="MDP9838292.1"/>
    <property type="molecule type" value="Genomic_DNA"/>
</dbReference>
<proteinExistence type="predicted"/>
<comment type="caution">
    <text evidence="1">The sequence shown here is derived from an EMBL/GenBank/DDBJ whole genome shotgun (WGS) entry which is preliminary data.</text>
</comment>
<protein>
    <submittedName>
        <fullName evidence="1">Transcriptional regulator</fullName>
    </submittedName>
</protein>
<gene>
    <name evidence="1" type="ORF">J2T09_003059</name>
</gene>
<keyword evidence="2" id="KW-1185">Reference proteome</keyword>
<sequence length="47" mass="5077">MTKTSPTESVTLRVPGDVLSDIEIIAKATDRSRSYVHRAGASDLSDE</sequence>
<dbReference type="Proteomes" id="UP001241472">
    <property type="component" value="Unassembled WGS sequence"/>
</dbReference>
<reference evidence="1 2" key="1">
    <citation type="submission" date="2023-07" db="EMBL/GenBank/DDBJ databases">
        <title>Sorghum-associated microbial communities from plants grown in Nebraska, USA.</title>
        <authorList>
            <person name="Schachtman D."/>
        </authorList>
    </citation>
    <scope>NUCLEOTIDE SEQUENCE [LARGE SCALE GENOMIC DNA]</scope>
    <source>
        <strain evidence="1 2">DS1307</strain>
    </source>
</reference>
<evidence type="ECO:0000313" key="2">
    <source>
        <dbReference type="Proteomes" id="UP001241472"/>
    </source>
</evidence>
<evidence type="ECO:0000313" key="1">
    <source>
        <dbReference type="EMBL" id="MDP9838292.1"/>
    </source>
</evidence>
<name>A0ABT9PUZ3_9HYPH</name>
<organism evidence="1 2">
    <name type="scientific">Neorhizobium huautlense</name>
    <dbReference type="NCBI Taxonomy" id="67774"/>
    <lineage>
        <taxon>Bacteria</taxon>
        <taxon>Pseudomonadati</taxon>
        <taxon>Pseudomonadota</taxon>
        <taxon>Alphaproteobacteria</taxon>
        <taxon>Hyphomicrobiales</taxon>
        <taxon>Rhizobiaceae</taxon>
        <taxon>Rhizobium/Agrobacterium group</taxon>
        <taxon>Neorhizobium</taxon>
    </lineage>
</organism>
<dbReference type="RefSeq" id="WP_306836032.1">
    <property type="nucleotide sequence ID" value="NZ_JAUSRF010000009.1"/>
</dbReference>
<accession>A0ABT9PUZ3</accession>